<feature type="region of interest" description="Disordered" evidence="1">
    <location>
        <begin position="390"/>
        <end position="413"/>
    </location>
</feature>
<dbReference type="GO" id="GO:0032053">
    <property type="term" value="P:ciliary basal body organization"/>
    <property type="evidence" value="ECO:0007669"/>
    <property type="project" value="TreeGrafter"/>
</dbReference>
<reference evidence="2 3" key="1">
    <citation type="submission" date="2020-05" db="EMBL/GenBank/DDBJ databases">
        <title>Electrophorus electricus (electric eel) genome, fEleEle1, primary haplotype.</title>
        <authorList>
            <person name="Myers G."/>
            <person name="Meyer A."/>
            <person name="Fedrigo O."/>
            <person name="Formenti G."/>
            <person name="Rhie A."/>
            <person name="Tracey A."/>
            <person name="Sims Y."/>
            <person name="Jarvis E.D."/>
        </authorList>
    </citation>
    <scope>NUCLEOTIDE SEQUENCE [LARGE SCALE GENOMIC DNA]</scope>
</reference>
<gene>
    <name evidence="2" type="primary">NCOA2</name>
</gene>
<dbReference type="Proteomes" id="UP000314983">
    <property type="component" value="Chromosome 1"/>
</dbReference>
<feature type="compositionally biased region" description="Polar residues" evidence="1">
    <location>
        <begin position="638"/>
        <end position="650"/>
    </location>
</feature>
<feature type="compositionally biased region" description="Basic and acidic residues" evidence="1">
    <location>
        <begin position="751"/>
        <end position="761"/>
    </location>
</feature>
<accession>A0AAY5E8B9</accession>
<dbReference type="GO" id="GO:0005814">
    <property type="term" value="C:centriole"/>
    <property type="evidence" value="ECO:0007669"/>
    <property type="project" value="InterPro"/>
</dbReference>
<proteinExistence type="predicted"/>
<reference evidence="2" key="2">
    <citation type="submission" date="2025-08" db="UniProtKB">
        <authorList>
            <consortium name="Ensembl"/>
        </authorList>
    </citation>
    <scope>IDENTIFICATION</scope>
</reference>
<feature type="compositionally biased region" description="Basic residues" evidence="1">
    <location>
        <begin position="1054"/>
        <end position="1065"/>
    </location>
</feature>
<feature type="region of interest" description="Disordered" evidence="1">
    <location>
        <begin position="228"/>
        <end position="259"/>
    </location>
</feature>
<evidence type="ECO:0000256" key="1">
    <source>
        <dbReference type="SAM" id="MobiDB-lite"/>
    </source>
</evidence>
<evidence type="ECO:0000313" key="3">
    <source>
        <dbReference type="Proteomes" id="UP000314983"/>
    </source>
</evidence>
<dbReference type="PANTHER" id="PTHR13594">
    <property type="entry name" value="CENTRIOLAR COILED-COIL PROTEIN OF 110 KDA"/>
    <property type="match status" value="1"/>
</dbReference>
<sequence>MSSVSRMSCIQAFLDSVELRKAPTFEEFRNETRATSFTSPSNTECHSFLYIPGSKDDCNEIKANHWNSNLSPVLPSVQKISSEKLQIPPNHPLAYTACGGHTTLNVRPLQAEDSFQSSHKTVLFEEVPFFRRRPEKAVEVSVDYEPDSQIYSGKHPLSDVSHQALSSGYVTNETSHFGSSFVEGTAITTVGTEGRHSDFGGFFLNSSNMTNKVSDIISHAPVDAEVLEEECTASSQPPSPHVAEQPAHPPVEVDPADGPYRMSLQNLLKKSQEHRRRQRLLRSQAKALKACEIGYADKHSLSDKENEEVIPAGIGKPELKRNREKRKDQENQALQLKILSQDGQTCAQVGGKEIVGLGELVSDVEITGATKFEGALDHCLNITSSSNATSSMTGKALPPGSNHPHIADSPPQSSLSVASTSAKCLYQSKGKKAGSMLPRPCLTLGKKFKNVPTPKFCLSPVHSKKGSGVSSPARKPLVKRPVCVDEAASGPCGLGRDRTGCVAAGAKETIPLSSSVHQAEQISQLEVNLLSLKLLISDLESTLKESQVDDPQETAMVYDSSRGTVLTENAGVSPPAGSKPMCMVTFSMTAQKEVTGEDCGMRQESKEHDEPHCVTSLLQKMRVPEVFHTIDDSKQHSQRLPTQNDSSNQPGERKEGSETAEDSFSGTSLNRSYDVDSPSGLWLQAGPMGKQLTPELGGQEGVSRAKRRLLMNTEEGDASGQHMDDGRPQYSTHKTWQLRKELRPQIPNLQKESRQRQELRKAPGPQVPHLHRENRQRQELRKTPGPQVPDLQEEQRQQQELRKTPGPQVPDLQEEQRQQQELLQSLAARYQFLRSVSFLCSAMGSRLEDTVTSSPPTSVSECLASSPYPGKLVLPETSALTGSCDVSQSRGCLPVCYRPLVAAAVKGYLIRRLFRTERVAQLIRTIKDTQVFLQGFQSQTPGREYSSRQDQLLQERVTLQLRSTRYELHDLFFSLSPAERMQVISWDRQLTRERELRHKENKKALAICRGSLSTATRKALERKRTGMLRKKAAERTKMTGTQESQTFVPNPCRAPKKTTPCRRPR</sequence>
<protein>
    <recommendedName>
        <fullName evidence="4">ALMS motif domain-containing protein</fullName>
    </recommendedName>
</protein>
<feature type="compositionally biased region" description="Polar residues" evidence="1">
    <location>
        <begin position="1038"/>
        <end position="1048"/>
    </location>
</feature>
<feature type="region of interest" description="Disordered" evidence="1">
    <location>
        <begin position="1028"/>
        <end position="1065"/>
    </location>
</feature>
<feature type="compositionally biased region" description="Basic and acidic residues" evidence="1">
    <location>
        <begin position="770"/>
        <end position="782"/>
    </location>
</feature>
<dbReference type="AlphaFoldDB" id="A0AAY5E8B9"/>
<dbReference type="PANTHER" id="PTHR13594:SF2">
    <property type="entry name" value="SI:CH73-100L22.3"/>
    <property type="match status" value="1"/>
</dbReference>
<evidence type="ECO:0000313" key="2">
    <source>
        <dbReference type="Ensembl" id="ENSEEEP00000053168.1"/>
    </source>
</evidence>
<feature type="compositionally biased region" description="Basic and acidic residues" evidence="1">
    <location>
        <begin position="793"/>
        <end position="803"/>
    </location>
</feature>
<dbReference type="InterPro" id="IPR033207">
    <property type="entry name" value="CCP110"/>
</dbReference>
<organism evidence="2 3">
    <name type="scientific">Electrophorus electricus</name>
    <name type="common">Electric eel</name>
    <name type="synonym">Gymnotus electricus</name>
    <dbReference type="NCBI Taxonomy" id="8005"/>
    <lineage>
        <taxon>Eukaryota</taxon>
        <taxon>Metazoa</taxon>
        <taxon>Chordata</taxon>
        <taxon>Craniata</taxon>
        <taxon>Vertebrata</taxon>
        <taxon>Euteleostomi</taxon>
        <taxon>Actinopterygii</taxon>
        <taxon>Neopterygii</taxon>
        <taxon>Teleostei</taxon>
        <taxon>Ostariophysi</taxon>
        <taxon>Gymnotiformes</taxon>
        <taxon>Gymnotoidei</taxon>
        <taxon>Gymnotidae</taxon>
        <taxon>Electrophorus</taxon>
    </lineage>
</organism>
<keyword evidence="3" id="KW-1185">Reference proteome</keyword>
<evidence type="ECO:0008006" key="4">
    <source>
        <dbReference type="Google" id="ProtNLM"/>
    </source>
</evidence>
<feature type="region of interest" description="Disordered" evidence="1">
    <location>
        <begin position="631"/>
        <end position="817"/>
    </location>
</feature>
<dbReference type="GeneTree" id="ENSGT00390000004090"/>
<dbReference type="GO" id="GO:0032465">
    <property type="term" value="P:regulation of cytokinesis"/>
    <property type="evidence" value="ECO:0007669"/>
    <property type="project" value="InterPro"/>
</dbReference>
<dbReference type="Ensembl" id="ENSEEET00000054223.1">
    <property type="protein sequence ID" value="ENSEEEP00000053168.1"/>
    <property type="gene ID" value="ENSEEEG00000025404.1"/>
</dbReference>
<name>A0AAY5E8B9_ELEEL</name>
<reference evidence="2" key="3">
    <citation type="submission" date="2025-09" db="UniProtKB">
        <authorList>
            <consortium name="Ensembl"/>
        </authorList>
    </citation>
    <scope>IDENTIFICATION</scope>
</reference>
<dbReference type="GO" id="GO:1903723">
    <property type="term" value="P:negative regulation of centriole elongation"/>
    <property type="evidence" value="ECO:0007669"/>
    <property type="project" value="TreeGrafter"/>
</dbReference>
<dbReference type="GO" id="GO:0007099">
    <property type="term" value="P:centriole replication"/>
    <property type="evidence" value="ECO:0007669"/>
    <property type="project" value="InterPro"/>
</dbReference>
<feature type="compositionally biased region" description="Polar residues" evidence="1">
    <location>
        <begin position="662"/>
        <end position="671"/>
    </location>
</feature>